<reference evidence="2 3" key="1">
    <citation type="journal article" date="2012" name="J. Bacteriol.">
        <title>Complete Genome Sequence of the Thermophilic, Piezophilic, Heterotrophic Bacterium Marinitoga piezophila KA3.</title>
        <authorList>
            <person name="Lucas S."/>
            <person name="Han J."/>
            <person name="Lapidus A."/>
            <person name="Cheng J.F."/>
            <person name="Goodwin L.A."/>
            <person name="Pitluck S."/>
            <person name="Peters L."/>
            <person name="Mikhailova N."/>
            <person name="Teshima H."/>
            <person name="Detter J.C."/>
            <person name="Han C."/>
            <person name="Tapia R."/>
            <person name="Land M."/>
            <person name="Hauser L."/>
            <person name="Kyrpides N.C."/>
            <person name="Ivanova N."/>
            <person name="Pagani I."/>
            <person name="Vannier P."/>
            <person name="Oger P."/>
            <person name="Bartlett D.H."/>
            <person name="Noll K.M."/>
            <person name="Woyke T."/>
            <person name="Jebbar M."/>
        </authorList>
    </citation>
    <scope>NUCLEOTIDE SEQUENCE [LARGE SCALE GENOMIC DNA]</scope>
    <source>
        <strain evidence="3">DSM 14283 / JCM 11233 / KA3</strain>
    </source>
</reference>
<gene>
    <name evidence="2" type="ordered locus">Marpi_1613</name>
</gene>
<proteinExistence type="predicted"/>
<evidence type="ECO:0000313" key="2">
    <source>
        <dbReference type="EMBL" id="AEX86002.1"/>
    </source>
</evidence>
<dbReference type="EMBL" id="CP003257">
    <property type="protein sequence ID" value="AEX86002.1"/>
    <property type="molecule type" value="Genomic_DNA"/>
</dbReference>
<name>H2J4Y5_MARPK</name>
<dbReference type="STRING" id="443254.Marpi_1613"/>
<evidence type="ECO:0000256" key="1">
    <source>
        <dbReference type="SAM" id="Phobius"/>
    </source>
</evidence>
<organism evidence="2 3">
    <name type="scientific">Marinitoga piezophila (strain DSM 14283 / JCM 11233 / KA3)</name>
    <dbReference type="NCBI Taxonomy" id="443254"/>
    <lineage>
        <taxon>Bacteria</taxon>
        <taxon>Thermotogati</taxon>
        <taxon>Thermotogota</taxon>
        <taxon>Thermotogae</taxon>
        <taxon>Petrotogales</taxon>
        <taxon>Petrotogaceae</taxon>
        <taxon>Marinitoga</taxon>
    </lineage>
</organism>
<dbReference type="KEGG" id="mpz:Marpi_1613"/>
<dbReference type="RefSeq" id="WP_014297073.1">
    <property type="nucleotide sequence ID" value="NC_016751.1"/>
</dbReference>
<keyword evidence="1" id="KW-1133">Transmembrane helix</keyword>
<keyword evidence="1" id="KW-0812">Transmembrane</keyword>
<feature type="transmembrane region" description="Helical" evidence="1">
    <location>
        <begin position="5"/>
        <end position="22"/>
    </location>
</feature>
<evidence type="ECO:0000313" key="3">
    <source>
        <dbReference type="Proteomes" id="UP000007161"/>
    </source>
</evidence>
<keyword evidence="1" id="KW-0472">Membrane</keyword>
<dbReference type="HOGENOM" id="CLU_1132534_0_0_0"/>
<reference evidence="3" key="2">
    <citation type="submission" date="2012-01" db="EMBL/GenBank/DDBJ databases">
        <title>Complete sequence of chromosome of Marinitoga piezophila KA3.</title>
        <authorList>
            <person name="Lucas S."/>
            <person name="Han J."/>
            <person name="Lapidus A."/>
            <person name="Cheng J.-F."/>
            <person name="Goodwin L."/>
            <person name="Pitluck S."/>
            <person name="Peters L."/>
            <person name="Mikhailova N."/>
            <person name="Teshima H."/>
            <person name="Detter J.C."/>
            <person name="Han C."/>
            <person name="Tapia R."/>
            <person name="Land M."/>
            <person name="Hauser L."/>
            <person name="Kyrpides N."/>
            <person name="Ivanova N."/>
            <person name="Pagani I."/>
            <person name="Jebbar M."/>
            <person name="Vannier P."/>
            <person name="Oger P."/>
            <person name="Cario A."/>
            <person name="Bartlett D."/>
            <person name="Noll K.M."/>
            <person name="Woyke T."/>
        </authorList>
    </citation>
    <scope>NUCLEOTIDE SEQUENCE [LARGE SCALE GENOMIC DNA]</scope>
    <source>
        <strain evidence="3">DSM 14283 / JCM 11233 / KA3</strain>
    </source>
</reference>
<protein>
    <submittedName>
        <fullName evidence="2">Uncharacterized protein</fullName>
    </submittedName>
</protein>
<sequence>MKKKFIIIFMILISINIVAFFSKVPSPFRVSSYKKNTYVFILLDKFSWESNDDYYFRFGFSIEDFNLPNENGIYIKKDFQNIFELPIDLLITLGGYFDFSADFGNFIVSLMSYNAYTFFHRHNSKYININIGTELENTIFSLGLEIRKIYDVNYNTLEIMKEYEPIYTGYGTFSFKLNYENYITVEFSKPFFYEEDIPLFDLHPMIFIHFNKKLFINNENNVEILTGVKWMENSFKVRTGFLINL</sequence>
<accession>H2J4Y5</accession>
<dbReference type="AlphaFoldDB" id="H2J4Y5"/>
<dbReference type="Proteomes" id="UP000007161">
    <property type="component" value="Chromosome"/>
</dbReference>
<keyword evidence="3" id="KW-1185">Reference proteome</keyword>